<dbReference type="SUPFAM" id="SSF53335">
    <property type="entry name" value="S-adenosyl-L-methionine-dependent methyltransferases"/>
    <property type="match status" value="1"/>
</dbReference>
<sequence length="249" mass="28470">MSKLRNTEWRIDLAPEEAEQVKAYIQKTSPWQVELHIGDDLKASDFGAHHRRFVKNPLVKVKMLENALPEGALEKLDILDVGYNYGYTGLYLGQKFGCKVTGIDVQPLYQQTASFLAGLLGVDSEYLLEDAHYFCRPEQFDLITHFGTLYHLRHPFLALENSVKCLKPGGYIALETIIYTGESHLNKWIYGYNNDVSNFWALHIETLESMMTISDCTLINILSMHHGKVMHTEEDKLARGTILFQKNKS</sequence>
<accession>A0A7M3MB34</accession>
<dbReference type="Proteomes" id="UP000448292">
    <property type="component" value="Unassembled WGS sequence"/>
</dbReference>
<dbReference type="RefSeq" id="WP_144304234.1">
    <property type="nucleotide sequence ID" value="NZ_QMIE01000018.1"/>
</dbReference>
<dbReference type="EMBL" id="QMIE01000018">
    <property type="protein sequence ID" value="TVM15199.1"/>
    <property type="molecule type" value="Genomic_DNA"/>
</dbReference>
<evidence type="ECO:0000313" key="2">
    <source>
        <dbReference type="Proteomes" id="UP000448292"/>
    </source>
</evidence>
<comment type="caution">
    <text evidence="1">The sequence shown here is derived from an EMBL/GenBank/DDBJ whole genome shotgun (WGS) entry which is preliminary data.</text>
</comment>
<reference evidence="1 2" key="1">
    <citation type="submission" date="2018-06" db="EMBL/GenBank/DDBJ databases">
        <title>Complete genome of Desulfovibrio indonesiensis P37SLT.</title>
        <authorList>
            <person name="Crispim J.S."/>
            <person name="Vidigal P.M.P."/>
            <person name="Silva L.C.F."/>
            <person name="Laguardia C.N."/>
            <person name="Araujo L.C."/>
            <person name="Dias R.S."/>
            <person name="Sousa M.P."/>
            <person name="Paula S.O."/>
            <person name="Silva C."/>
        </authorList>
    </citation>
    <scope>NUCLEOTIDE SEQUENCE [LARGE SCALE GENOMIC DNA]</scope>
    <source>
        <strain evidence="1 2">P37SLT</strain>
    </source>
</reference>
<keyword evidence="2" id="KW-1185">Reference proteome</keyword>
<protein>
    <recommendedName>
        <fullName evidence="3">Methyltransferase domain-containing protein</fullName>
    </recommendedName>
</protein>
<proteinExistence type="predicted"/>
<dbReference type="Pfam" id="PF13489">
    <property type="entry name" value="Methyltransf_23"/>
    <property type="match status" value="1"/>
</dbReference>
<dbReference type="AlphaFoldDB" id="A0A7M3MB34"/>
<name>A0A7M3MB34_9BACT</name>
<dbReference type="Gene3D" id="3.40.50.150">
    <property type="entry name" value="Vaccinia Virus protein VP39"/>
    <property type="match status" value="1"/>
</dbReference>
<evidence type="ECO:0008006" key="3">
    <source>
        <dbReference type="Google" id="ProtNLM"/>
    </source>
</evidence>
<dbReference type="OrthoDB" id="9765084at2"/>
<dbReference type="InterPro" id="IPR029063">
    <property type="entry name" value="SAM-dependent_MTases_sf"/>
</dbReference>
<dbReference type="CDD" id="cd02440">
    <property type="entry name" value="AdoMet_MTases"/>
    <property type="match status" value="1"/>
</dbReference>
<evidence type="ECO:0000313" key="1">
    <source>
        <dbReference type="EMBL" id="TVM15199.1"/>
    </source>
</evidence>
<organism evidence="1 2">
    <name type="scientific">Oceanidesulfovibrio indonesiensis</name>
    <dbReference type="NCBI Taxonomy" id="54767"/>
    <lineage>
        <taxon>Bacteria</taxon>
        <taxon>Pseudomonadati</taxon>
        <taxon>Thermodesulfobacteriota</taxon>
        <taxon>Desulfovibrionia</taxon>
        <taxon>Desulfovibrionales</taxon>
        <taxon>Desulfovibrionaceae</taxon>
        <taxon>Oceanidesulfovibrio</taxon>
    </lineage>
</organism>
<gene>
    <name evidence="1" type="ORF">DPQ33_16025</name>
</gene>